<feature type="region of interest" description="Disordered" evidence="1">
    <location>
        <begin position="1"/>
        <end position="25"/>
    </location>
</feature>
<protein>
    <submittedName>
        <fullName evidence="3">Uncharacterized protein</fullName>
    </submittedName>
</protein>
<name>A0ABV5UD56_9PSEU</name>
<dbReference type="Proteomes" id="UP001589535">
    <property type="component" value="Unassembled WGS sequence"/>
</dbReference>
<comment type="caution">
    <text evidence="3">The sequence shown here is derived from an EMBL/GenBank/DDBJ whole genome shotgun (WGS) entry which is preliminary data.</text>
</comment>
<evidence type="ECO:0000313" key="4">
    <source>
        <dbReference type="Proteomes" id="UP001589535"/>
    </source>
</evidence>
<sequence>MEVAVTSHDALSARGGPALTGSKPSRRHRVSRALVLATAPLVFIALCVAPARAGSARIERDIFLSAITTKSDRATVPPNANPRSIYLAAGNYVFSYDFYAPIGGISGPSASRRIYLAEGTYSWRCVIEGTGFPLPNNYRANCYLSPAGNTDATASILPFEDSYVRVYSNTYHWVGDLQQV</sequence>
<keyword evidence="4" id="KW-1185">Reference proteome</keyword>
<dbReference type="RefSeq" id="WP_378202878.1">
    <property type="nucleotide sequence ID" value="NZ_JBHMBK010000035.1"/>
</dbReference>
<evidence type="ECO:0000256" key="2">
    <source>
        <dbReference type="SAM" id="Phobius"/>
    </source>
</evidence>
<keyword evidence="2" id="KW-0812">Transmembrane</keyword>
<gene>
    <name evidence="3" type="ORF">ACFFTO_34590</name>
</gene>
<organism evidence="3 4">
    <name type="scientific">Amycolatopsis plumensis</name>
    <dbReference type="NCBI Taxonomy" id="236508"/>
    <lineage>
        <taxon>Bacteria</taxon>
        <taxon>Bacillati</taxon>
        <taxon>Actinomycetota</taxon>
        <taxon>Actinomycetes</taxon>
        <taxon>Pseudonocardiales</taxon>
        <taxon>Pseudonocardiaceae</taxon>
        <taxon>Amycolatopsis</taxon>
    </lineage>
</organism>
<evidence type="ECO:0000256" key="1">
    <source>
        <dbReference type="SAM" id="MobiDB-lite"/>
    </source>
</evidence>
<evidence type="ECO:0000313" key="3">
    <source>
        <dbReference type="EMBL" id="MFB9689330.1"/>
    </source>
</evidence>
<keyword evidence="2" id="KW-0472">Membrane</keyword>
<reference evidence="3 4" key="1">
    <citation type="submission" date="2024-09" db="EMBL/GenBank/DDBJ databases">
        <authorList>
            <person name="Sun Q."/>
            <person name="Mori K."/>
        </authorList>
    </citation>
    <scope>NUCLEOTIDE SEQUENCE [LARGE SCALE GENOMIC DNA]</scope>
    <source>
        <strain evidence="3 4">JCM 13852</strain>
    </source>
</reference>
<accession>A0ABV5UD56</accession>
<keyword evidence="2" id="KW-1133">Transmembrane helix</keyword>
<feature type="transmembrane region" description="Helical" evidence="2">
    <location>
        <begin position="33"/>
        <end position="51"/>
    </location>
</feature>
<dbReference type="EMBL" id="JBHMBK010000035">
    <property type="protein sequence ID" value="MFB9689330.1"/>
    <property type="molecule type" value="Genomic_DNA"/>
</dbReference>
<proteinExistence type="predicted"/>